<evidence type="ECO:0000313" key="3">
    <source>
        <dbReference type="Proteomes" id="UP001596043"/>
    </source>
</evidence>
<name>A0ABV9HZ24_9FLAO</name>
<keyword evidence="3" id="KW-1185">Reference proteome</keyword>
<evidence type="ECO:0000256" key="1">
    <source>
        <dbReference type="SAM" id="SignalP"/>
    </source>
</evidence>
<organism evidence="2 3">
    <name type="scientific">Dokdonia ponticola</name>
    <dbReference type="NCBI Taxonomy" id="2041041"/>
    <lineage>
        <taxon>Bacteria</taxon>
        <taxon>Pseudomonadati</taxon>
        <taxon>Bacteroidota</taxon>
        <taxon>Flavobacteriia</taxon>
        <taxon>Flavobacteriales</taxon>
        <taxon>Flavobacteriaceae</taxon>
        <taxon>Dokdonia</taxon>
    </lineage>
</organism>
<dbReference type="EMBL" id="JBHSFV010000006">
    <property type="protein sequence ID" value="MFC4634489.1"/>
    <property type="molecule type" value="Genomic_DNA"/>
</dbReference>
<dbReference type="Proteomes" id="UP001596043">
    <property type="component" value="Unassembled WGS sequence"/>
</dbReference>
<proteinExistence type="predicted"/>
<evidence type="ECO:0000313" key="2">
    <source>
        <dbReference type="EMBL" id="MFC4634489.1"/>
    </source>
</evidence>
<feature type="signal peptide" evidence="1">
    <location>
        <begin position="1"/>
        <end position="21"/>
    </location>
</feature>
<dbReference type="PROSITE" id="PS51257">
    <property type="entry name" value="PROKAR_LIPOPROTEIN"/>
    <property type="match status" value="1"/>
</dbReference>
<keyword evidence="1" id="KW-0732">Signal</keyword>
<gene>
    <name evidence="2" type="ORF">ACFO3O_11260</name>
</gene>
<accession>A0ABV9HZ24</accession>
<evidence type="ECO:0008006" key="4">
    <source>
        <dbReference type="Google" id="ProtNLM"/>
    </source>
</evidence>
<dbReference type="RefSeq" id="WP_379978795.1">
    <property type="nucleotide sequence ID" value="NZ_JBHSFV010000006.1"/>
</dbReference>
<feature type="chain" id="PRO_5045062665" description="Lipocalin-like domain-containing protein" evidence="1">
    <location>
        <begin position="22"/>
        <end position="177"/>
    </location>
</feature>
<protein>
    <recommendedName>
        <fullName evidence="4">Lipocalin-like domain-containing protein</fullName>
    </recommendedName>
</protein>
<sequence length="177" mass="19019">MKNLKLVFLSALVFTLVTVSCKNDDDDNTTVEATNSMTINGEEFSIETGFLTEFGENSDGSFDWDVTLISDGFTIDINNETVTGIGSSIYLDLNTNSATGLVPGTYTFSNERAEFTWVDAEGVIDLNGETGEGNFFFAESGTVTITGTGNNQLIVVDLVDENGNEITASYEGALQLL</sequence>
<comment type="caution">
    <text evidence="2">The sequence shown here is derived from an EMBL/GenBank/DDBJ whole genome shotgun (WGS) entry which is preliminary data.</text>
</comment>
<reference evidence="3" key="1">
    <citation type="journal article" date="2019" name="Int. J. Syst. Evol. Microbiol.">
        <title>The Global Catalogue of Microorganisms (GCM) 10K type strain sequencing project: providing services to taxonomists for standard genome sequencing and annotation.</title>
        <authorList>
            <consortium name="The Broad Institute Genomics Platform"/>
            <consortium name="The Broad Institute Genome Sequencing Center for Infectious Disease"/>
            <person name="Wu L."/>
            <person name="Ma J."/>
        </authorList>
    </citation>
    <scope>NUCLEOTIDE SEQUENCE [LARGE SCALE GENOMIC DNA]</scope>
    <source>
        <strain evidence="3">YJ-61-S</strain>
    </source>
</reference>